<evidence type="ECO:0000313" key="5">
    <source>
        <dbReference type="EMBL" id="EER59677.1"/>
    </source>
</evidence>
<dbReference type="PATRIC" id="fig|573060.9.peg.2320"/>
<sequence>MPIDVSTIMLMFPVVSLSMAAAMLVVSWGRWRDDGLAQWGAGVMMIAVAFPLFIVNTLASSGLPALMVAGNTLLAASYSASLVAICRFFGRPCSPWKTLLPVAAAAVGSVVYIDRPEPRVALGGILFAIQGFLVAREVLRRDNGVLERGRLLLAIGAGMVSLLYLQRTLGIVGGWNEVAQLKTAHFIQVGSHAMGLAGLVLSTMGFILMGRERADAEHQQQALLDPLTGVPNRRALMAELERTLAQAVRERRPVALLMMDIDRFKRVNDTYGHVAGDAVLAAVAQCLKGGLRGQDFIGRYGGEEFLALLPGTDAAGAGVVAEHLRARVERLTMPWEPEDIRVTVSIGAHTRVPDEGTGAQAMVDVADQAMYAAKRAGRNRVERLDAALSECAGATAAS</sequence>
<reference evidence="5 6" key="1">
    <citation type="submission" date="2009-05" db="EMBL/GenBank/DDBJ databases">
        <title>The draft genome of Acidovorax delafieldii 2AN.</title>
        <authorList>
            <consortium name="US DOE Joint Genome Institute (JGI-PGF)"/>
            <person name="Lucas S."/>
            <person name="Copeland A."/>
            <person name="Lapidus A."/>
            <person name="Glavina del Rio T."/>
            <person name="Tice H."/>
            <person name="Bruce D."/>
            <person name="Goodwin L."/>
            <person name="Pitluck S."/>
            <person name="Larimer F."/>
            <person name="Land M.L."/>
            <person name="Hauser L."/>
            <person name="Shelobolina E.S."/>
            <person name="Picardal F."/>
            <person name="Roden E."/>
            <person name="Emerson D."/>
        </authorList>
    </citation>
    <scope>NUCLEOTIDE SEQUENCE [LARGE SCALE GENOMIC DNA]</scope>
    <source>
        <strain evidence="5 6">2AN</strain>
    </source>
</reference>
<feature type="transmembrane region" description="Helical" evidence="3">
    <location>
        <begin position="189"/>
        <end position="209"/>
    </location>
</feature>
<dbReference type="GO" id="GO:0043709">
    <property type="term" value="P:cell adhesion involved in single-species biofilm formation"/>
    <property type="evidence" value="ECO:0007669"/>
    <property type="project" value="TreeGrafter"/>
</dbReference>
<feature type="transmembrane region" description="Helical" evidence="3">
    <location>
        <begin position="6"/>
        <end position="27"/>
    </location>
</feature>
<dbReference type="SMART" id="SM00267">
    <property type="entry name" value="GGDEF"/>
    <property type="match status" value="1"/>
</dbReference>
<dbReference type="InterPro" id="IPR043128">
    <property type="entry name" value="Rev_trsase/Diguanyl_cyclase"/>
</dbReference>
<dbReference type="OrthoDB" id="9813903at2"/>
<feature type="transmembrane region" description="Helical" evidence="3">
    <location>
        <begin position="39"/>
        <end position="59"/>
    </location>
</feature>
<evidence type="ECO:0000259" key="4">
    <source>
        <dbReference type="PROSITE" id="PS50887"/>
    </source>
</evidence>
<dbReference type="Proteomes" id="UP000003856">
    <property type="component" value="Unassembled WGS sequence"/>
</dbReference>
<protein>
    <recommendedName>
        <fullName evidence="1">diguanylate cyclase</fullName>
        <ecNumber evidence="1">2.7.7.65</ecNumber>
    </recommendedName>
</protein>
<dbReference type="InterPro" id="IPR000160">
    <property type="entry name" value="GGDEF_dom"/>
</dbReference>
<dbReference type="SUPFAM" id="SSF55073">
    <property type="entry name" value="Nucleotide cyclase"/>
    <property type="match status" value="1"/>
</dbReference>
<gene>
    <name evidence="5" type="ORF">AcdelDRAFT_2741</name>
</gene>
<dbReference type="PANTHER" id="PTHR45138:SF9">
    <property type="entry name" value="DIGUANYLATE CYCLASE DGCM-RELATED"/>
    <property type="match status" value="1"/>
</dbReference>
<feature type="transmembrane region" description="Helical" evidence="3">
    <location>
        <begin position="151"/>
        <end position="169"/>
    </location>
</feature>
<comment type="caution">
    <text evidence="5">The sequence shown here is derived from an EMBL/GenBank/DDBJ whole genome shotgun (WGS) entry which is preliminary data.</text>
</comment>
<dbReference type="EMBL" id="ACQT01000105">
    <property type="protein sequence ID" value="EER59677.1"/>
    <property type="molecule type" value="Genomic_DNA"/>
</dbReference>
<organism evidence="5 6">
    <name type="scientific">Acidovorax delafieldii 2AN</name>
    <dbReference type="NCBI Taxonomy" id="573060"/>
    <lineage>
        <taxon>Bacteria</taxon>
        <taxon>Pseudomonadati</taxon>
        <taxon>Pseudomonadota</taxon>
        <taxon>Betaproteobacteria</taxon>
        <taxon>Burkholderiales</taxon>
        <taxon>Comamonadaceae</taxon>
        <taxon>Acidovorax</taxon>
    </lineage>
</organism>
<dbReference type="InterPro" id="IPR029787">
    <property type="entry name" value="Nucleotide_cyclase"/>
</dbReference>
<keyword evidence="3" id="KW-1133">Transmembrane helix</keyword>
<feature type="domain" description="GGDEF" evidence="4">
    <location>
        <begin position="252"/>
        <end position="386"/>
    </location>
</feature>
<keyword evidence="3" id="KW-0812">Transmembrane</keyword>
<dbReference type="PROSITE" id="PS50887">
    <property type="entry name" value="GGDEF"/>
    <property type="match status" value="1"/>
</dbReference>
<keyword evidence="6" id="KW-1185">Reference proteome</keyword>
<dbReference type="EC" id="2.7.7.65" evidence="1"/>
<proteinExistence type="predicted"/>
<dbReference type="CDD" id="cd01949">
    <property type="entry name" value="GGDEF"/>
    <property type="match status" value="1"/>
</dbReference>
<dbReference type="GO" id="GO:0005886">
    <property type="term" value="C:plasma membrane"/>
    <property type="evidence" value="ECO:0007669"/>
    <property type="project" value="TreeGrafter"/>
</dbReference>
<dbReference type="NCBIfam" id="TIGR00254">
    <property type="entry name" value="GGDEF"/>
    <property type="match status" value="1"/>
</dbReference>
<dbReference type="Pfam" id="PF00990">
    <property type="entry name" value="GGDEF"/>
    <property type="match status" value="1"/>
</dbReference>
<dbReference type="AlphaFoldDB" id="C5T761"/>
<keyword evidence="3" id="KW-0472">Membrane</keyword>
<comment type="catalytic activity">
    <reaction evidence="2">
        <text>2 GTP = 3',3'-c-di-GMP + 2 diphosphate</text>
        <dbReference type="Rhea" id="RHEA:24898"/>
        <dbReference type="ChEBI" id="CHEBI:33019"/>
        <dbReference type="ChEBI" id="CHEBI:37565"/>
        <dbReference type="ChEBI" id="CHEBI:58805"/>
        <dbReference type="EC" id="2.7.7.65"/>
    </reaction>
</comment>
<evidence type="ECO:0000313" key="6">
    <source>
        <dbReference type="Proteomes" id="UP000003856"/>
    </source>
</evidence>
<name>C5T761_ACIDE</name>
<evidence type="ECO:0000256" key="2">
    <source>
        <dbReference type="ARBA" id="ARBA00034247"/>
    </source>
</evidence>
<feature type="transmembrane region" description="Helical" evidence="3">
    <location>
        <begin position="65"/>
        <end position="89"/>
    </location>
</feature>
<evidence type="ECO:0000256" key="1">
    <source>
        <dbReference type="ARBA" id="ARBA00012528"/>
    </source>
</evidence>
<dbReference type="GO" id="GO:1902201">
    <property type="term" value="P:negative regulation of bacterial-type flagellum-dependent cell motility"/>
    <property type="evidence" value="ECO:0007669"/>
    <property type="project" value="TreeGrafter"/>
</dbReference>
<dbReference type="InterPro" id="IPR050469">
    <property type="entry name" value="Diguanylate_Cyclase"/>
</dbReference>
<accession>C5T761</accession>
<evidence type="ECO:0000256" key="3">
    <source>
        <dbReference type="SAM" id="Phobius"/>
    </source>
</evidence>
<dbReference type="RefSeq" id="WP_005797609.1">
    <property type="nucleotide sequence ID" value="NZ_ACQT01000105.1"/>
</dbReference>
<dbReference type="PANTHER" id="PTHR45138">
    <property type="entry name" value="REGULATORY COMPONENTS OF SENSORY TRANSDUCTION SYSTEM"/>
    <property type="match status" value="1"/>
</dbReference>
<dbReference type="FunFam" id="3.30.70.270:FF:000001">
    <property type="entry name" value="Diguanylate cyclase domain protein"/>
    <property type="match status" value="1"/>
</dbReference>
<dbReference type="Gene3D" id="3.30.70.270">
    <property type="match status" value="1"/>
</dbReference>
<dbReference type="GO" id="GO:0052621">
    <property type="term" value="F:diguanylate cyclase activity"/>
    <property type="evidence" value="ECO:0007669"/>
    <property type="project" value="UniProtKB-EC"/>
</dbReference>